<dbReference type="OrthoDB" id="9814639at2"/>
<dbReference type="InterPro" id="IPR011330">
    <property type="entry name" value="Glyco_hydro/deAcase_b/a-brl"/>
</dbReference>
<dbReference type="Pfam" id="PF14883">
    <property type="entry name" value="GHL13"/>
    <property type="match status" value="1"/>
</dbReference>
<accession>A0A2N7UDZ9</accession>
<dbReference type="GO" id="GO:0043708">
    <property type="term" value="P:cell adhesion involved in biofilm formation"/>
    <property type="evidence" value="ECO:0007669"/>
    <property type="project" value="InterPro"/>
</dbReference>
<sequence length="635" mass="72207">MAQSAEAVDSPEYTVLSYHDVIDLTRTPDLKIYPQTITRNKLIQQFNLIGDLGYHPVSLQDILDAQAGKRSLPANPVLLTFDDGYRSVYDIVLPLLELYDYPALVAPVGSWLDVPEGGQVPYGQIQLPRERFLSWDQMRELQASPLVEIATHTFDMHKGVVGNPFGNEQPAVGTPKWSAQGYESIDAYRQRIHDDLKRARDQIEREVGEAPRSVIWPYGGYTQTTLSIAAELGMPHTFSLLAKPNRLADDTRDINRYLVDQETSLETFEEYLGGKIWDPANERVIHVDLDYVYDPDPGQQASNLDALLDKVKSQQITTVYLQAFADPDGNGVAESLYFPNEHLPVRADLFNRVAWQLKKRAGVSVYAWMPVMAFDLGDGHRYVSDANLGEPNPDHYRRLSPFVEGNREIIAEIYRDLGYYAKFDGLIFHDDAFLGDFEDASPAALSWYQEQWGLPGSIAAIREQDALMARWTRLKTRFLIDFTHQLTAEVSRFRMYDTTALYTARNVYAPVVLNRQSEQWFAQELEAFADAYDYTAVMAMPYMEEAENADAWLKNLAEVAIGRVDADSLIFELQAQDWRDQTPVPSETLARWMRIIRQAGINQYGYYPDDFINGHPDADVLRREFSLGASLVELP</sequence>
<dbReference type="NCBIfam" id="TIGR03938">
    <property type="entry name" value="deacetyl_PgaB"/>
    <property type="match status" value="1"/>
</dbReference>
<dbReference type="Gene3D" id="3.20.20.370">
    <property type="entry name" value="Glycoside hydrolase/deacetylase"/>
    <property type="match status" value="1"/>
</dbReference>
<keyword evidence="4" id="KW-1185">Reference proteome</keyword>
<dbReference type="Proteomes" id="UP000235547">
    <property type="component" value="Unassembled WGS sequence"/>
</dbReference>
<dbReference type="InterPro" id="IPR002509">
    <property type="entry name" value="NODB_dom"/>
</dbReference>
<evidence type="ECO:0000313" key="3">
    <source>
        <dbReference type="EMBL" id="PMR78659.1"/>
    </source>
</evidence>
<name>A0A2N7UDZ9_9GAMM</name>
<evidence type="ECO:0000313" key="4">
    <source>
        <dbReference type="Proteomes" id="UP000235547"/>
    </source>
</evidence>
<dbReference type="GO" id="GO:0016810">
    <property type="term" value="F:hydrolase activity, acting on carbon-nitrogen (but not peptide) bonds"/>
    <property type="evidence" value="ECO:0007669"/>
    <property type="project" value="InterPro"/>
</dbReference>
<dbReference type="EMBL" id="PNRG01000033">
    <property type="protein sequence ID" value="PMR78659.1"/>
    <property type="molecule type" value="Genomic_DNA"/>
</dbReference>
<keyword evidence="1" id="KW-0732">Signal</keyword>
<feature type="domain" description="NodB homology" evidence="2">
    <location>
        <begin position="75"/>
        <end position="319"/>
    </location>
</feature>
<reference evidence="3 4" key="1">
    <citation type="submission" date="2018-01" db="EMBL/GenBank/DDBJ databases">
        <title>Halomonas endophytica sp. nov., isolated from storage liquid in the stems of Populus euphratica.</title>
        <authorList>
            <person name="Chen C."/>
        </authorList>
    </citation>
    <scope>NUCLEOTIDE SEQUENCE [LARGE SCALE GENOMIC DNA]</scope>
    <source>
        <strain evidence="3 4">BZ-SZ-XJ27</strain>
    </source>
</reference>
<dbReference type="Gene3D" id="3.20.20.80">
    <property type="entry name" value="Glycosidases"/>
    <property type="match status" value="1"/>
</dbReference>
<evidence type="ECO:0000256" key="1">
    <source>
        <dbReference type="ARBA" id="ARBA00022729"/>
    </source>
</evidence>
<gene>
    <name evidence="3" type="primary">pgaB</name>
    <name evidence="3" type="ORF">C1H70_16665</name>
</gene>
<dbReference type="InterPro" id="IPR032772">
    <property type="entry name" value="PGA_deacetylase_PgaB_C"/>
</dbReference>
<dbReference type="PANTHER" id="PTHR34216">
    <property type="match status" value="1"/>
</dbReference>
<dbReference type="Pfam" id="PF01522">
    <property type="entry name" value="Polysacc_deac_1"/>
    <property type="match status" value="1"/>
</dbReference>
<protein>
    <submittedName>
        <fullName evidence="3">Poly-beta-1,6-N-acetyl-D-glucosamine N-deacetylase PgaB</fullName>
    </submittedName>
</protein>
<dbReference type="PROSITE" id="PS51677">
    <property type="entry name" value="NODB"/>
    <property type="match status" value="1"/>
</dbReference>
<dbReference type="SUPFAM" id="SSF88713">
    <property type="entry name" value="Glycoside hydrolase/deacetylase"/>
    <property type="match status" value="1"/>
</dbReference>
<dbReference type="InterPro" id="IPR051398">
    <property type="entry name" value="Polysacch_Deacetylase"/>
</dbReference>
<dbReference type="InterPro" id="IPR023854">
    <property type="entry name" value="PGA_deacetylase_PgaB"/>
</dbReference>
<comment type="caution">
    <text evidence="3">The sequence shown here is derived from an EMBL/GenBank/DDBJ whole genome shotgun (WGS) entry which is preliminary data.</text>
</comment>
<proteinExistence type="predicted"/>
<dbReference type="PANTHER" id="PTHR34216:SF7">
    <property type="entry name" value="POLY-BETA-1,6-N-ACETYL-D-GLUCOSAMINE N-DEACETYLASE"/>
    <property type="match status" value="1"/>
</dbReference>
<dbReference type="AlphaFoldDB" id="A0A2N7UDZ9"/>
<evidence type="ECO:0000259" key="2">
    <source>
        <dbReference type="PROSITE" id="PS51677"/>
    </source>
</evidence>
<dbReference type="GO" id="GO:0005975">
    <property type="term" value="P:carbohydrate metabolic process"/>
    <property type="evidence" value="ECO:0007669"/>
    <property type="project" value="InterPro"/>
</dbReference>
<organism evidence="3 4">
    <name type="scientific">Halomonas urumqiensis</name>
    <dbReference type="NCBI Taxonomy" id="1684789"/>
    <lineage>
        <taxon>Bacteria</taxon>
        <taxon>Pseudomonadati</taxon>
        <taxon>Pseudomonadota</taxon>
        <taxon>Gammaproteobacteria</taxon>
        <taxon>Oceanospirillales</taxon>
        <taxon>Halomonadaceae</taxon>
        <taxon>Halomonas</taxon>
    </lineage>
</organism>